<dbReference type="SUPFAM" id="SSF52833">
    <property type="entry name" value="Thioredoxin-like"/>
    <property type="match status" value="1"/>
</dbReference>
<dbReference type="Proteomes" id="UP000314616">
    <property type="component" value="Chromosome"/>
</dbReference>
<dbReference type="InterPro" id="IPR050553">
    <property type="entry name" value="Thioredoxin_ResA/DsbE_sf"/>
</dbReference>
<gene>
    <name evidence="8" type="ORF">FE374_16285</name>
</gene>
<dbReference type="PANTHER" id="PTHR42852">
    <property type="entry name" value="THIOL:DISULFIDE INTERCHANGE PROTEIN DSBE"/>
    <property type="match status" value="1"/>
</dbReference>
<keyword evidence="2" id="KW-0201">Cytochrome c-type biogenesis</keyword>
<dbReference type="Gene3D" id="3.40.30.10">
    <property type="entry name" value="Glutaredoxin"/>
    <property type="match status" value="1"/>
</dbReference>
<evidence type="ECO:0000256" key="5">
    <source>
        <dbReference type="ARBA" id="ARBA00023284"/>
    </source>
</evidence>
<dbReference type="RefSeq" id="WP_139930232.1">
    <property type="nucleotide sequence ID" value="NZ_CP040915.1"/>
</dbReference>
<evidence type="ECO:0000256" key="4">
    <source>
        <dbReference type="ARBA" id="ARBA00023157"/>
    </source>
</evidence>
<dbReference type="PANTHER" id="PTHR42852:SF6">
    <property type="entry name" value="THIOL:DISULFIDE INTERCHANGE PROTEIN DSBE"/>
    <property type="match status" value="1"/>
</dbReference>
<dbReference type="InterPro" id="IPR013766">
    <property type="entry name" value="Thioredoxin_domain"/>
</dbReference>
<organism evidence="8 9">
    <name type="scientific">Georgenia yuyongxinii</name>
    <dbReference type="NCBI Taxonomy" id="2589797"/>
    <lineage>
        <taxon>Bacteria</taxon>
        <taxon>Bacillati</taxon>
        <taxon>Actinomycetota</taxon>
        <taxon>Actinomycetes</taxon>
        <taxon>Micrococcales</taxon>
        <taxon>Bogoriellaceae</taxon>
        <taxon>Georgenia</taxon>
    </lineage>
</organism>
<dbReference type="CDD" id="cd02966">
    <property type="entry name" value="TlpA_like_family"/>
    <property type="match status" value="1"/>
</dbReference>
<evidence type="ECO:0000313" key="8">
    <source>
        <dbReference type="EMBL" id="QDC25970.1"/>
    </source>
</evidence>
<proteinExistence type="predicted"/>
<dbReference type="InterPro" id="IPR000866">
    <property type="entry name" value="AhpC/TSA"/>
</dbReference>
<feature type="domain" description="Thioredoxin" evidence="7">
    <location>
        <begin position="66"/>
        <end position="210"/>
    </location>
</feature>
<dbReference type="PROSITE" id="PS51352">
    <property type="entry name" value="THIOREDOXIN_2"/>
    <property type="match status" value="1"/>
</dbReference>
<dbReference type="GO" id="GO:0030313">
    <property type="term" value="C:cell envelope"/>
    <property type="evidence" value="ECO:0007669"/>
    <property type="project" value="UniProtKB-SubCell"/>
</dbReference>
<keyword evidence="5" id="KW-0676">Redox-active center</keyword>
<dbReference type="GO" id="GO:0016209">
    <property type="term" value="F:antioxidant activity"/>
    <property type="evidence" value="ECO:0007669"/>
    <property type="project" value="InterPro"/>
</dbReference>
<reference evidence="8 9" key="1">
    <citation type="submission" date="2019-05" db="EMBL/GenBank/DDBJ databases">
        <title>Georgenia *** sp. nov., and Georgenia *** sp. nov., isolated from the intestinal contents of plateau pika (Ochotona curzoniae) in the Qinghai-Tibet plateau of China.</title>
        <authorList>
            <person name="Tian Z."/>
        </authorList>
    </citation>
    <scope>NUCLEOTIDE SEQUENCE [LARGE SCALE GENOMIC DNA]</scope>
    <source>
        <strain evidence="8 9">Z443</strain>
    </source>
</reference>
<comment type="subcellular location">
    <subcellularLocation>
        <location evidence="1">Cell envelope</location>
    </subcellularLocation>
</comment>
<dbReference type="GO" id="GO:0017004">
    <property type="term" value="P:cytochrome complex assembly"/>
    <property type="evidence" value="ECO:0007669"/>
    <property type="project" value="UniProtKB-KW"/>
</dbReference>
<dbReference type="Pfam" id="PF00578">
    <property type="entry name" value="AhpC-TSA"/>
    <property type="match status" value="1"/>
</dbReference>
<evidence type="ECO:0000259" key="7">
    <source>
        <dbReference type="PROSITE" id="PS51352"/>
    </source>
</evidence>
<protein>
    <submittedName>
        <fullName evidence="8">TlpA family protein disulfide reductase</fullName>
    </submittedName>
</protein>
<keyword evidence="4" id="KW-1015">Disulfide bond</keyword>
<dbReference type="KEGG" id="gyu:FE374_16285"/>
<evidence type="ECO:0000256" key="2">
    <source>
        <dbReference type="ARBA" id="ARBA00022748"/>
    </source>
</evidence>
<feature type="chain" id="PRO_5038532872" evidence="6">
    <location>
        <begin position="45"/>
        <end position="213"/>
    </location>
</feature>
<dbReference type="GO" id="GO:0016491">
    <property type="term" value="F:oxidoreductase activity"/>
    <property type="evidence" value="ECO:0007669"/>
    <property type="project" value="InterPro"/>
</dbReference>
<feature type="signal peptide" evidence="6">
    <location>
        <begin position="1"/>
        <end position="44"/>
    </location>
</feature>
<evidence type="ECO:0000256" key="1">
    <source>
        <dbReference type="ARBA" id="ARBA00004196"/>
    </source>
</evidence>
<keyword evidence="3" id="KW-0735">Signal-anchor</keyword>
<dbReference type="OrthoDB" id="9796554at2"/>
<dbReference type="AlphaFoldDB" id="A0A5B8C7H9"/>
<dbReference type="EMBL" id="CP040915">
    <property type="protein sequence ID" value="QDC25970.1"/>
    <property type="molecule type" value="Genomic_DNA"/>
</dbReference>
<dbReference type="InterPro" id="IPR036249">
    <property type="entry name" value="Thioredoxin-like_sf"/>
</dbReference>
<keyword evidence="6" id="KW-0732">Signal</keyword>
<evidence type="ECO:0000313" key="9">
    <source>
        <dbReference type="Proteomes" id="UP000314616"/>
    </source>
</evidence>
<keyword evidence="3" id="KW-0812">Transmembrane</keyword>
<accession>A0A5B8C7H9</accession>
<name>A0A5B8C7H9_9MICO</name>
<evidence type="ECO:0000256" key="3">
    <source>
        <dbReference type="ARBA" id="ARBA00022968"/>
    </source>
</evidence>
<sequence length="213" mass="22203">MKRSPGGAQAPSFARPLARPVARPLARPVALLLLVTALALGACAPGGTTQAADSGYVAGDGSFATWAAGERGDAVELTGTTYEGDPVDLAEDRGDVVVLNFWYAACPPCRAEAPDLRAIHDDYADAGVRLLGVNPRDDVGTAQAFERTFEIPYPSVHDADARAVAALEGLVPLQAMPSTVVLDREGRVAARVLGQFDPGILRGLIDDVLAEEA</sequence>
<evidence type="ECO:0000256" key="6">
    <source>
        <dbReference type="SAM" id="SignalP"/>
    </source>
</evidence>